<dbReference type="Proteomes" id="UP001159405">
    <property type="component" value="Unassembled WGS sequence"/>
</dbReference>
<proteinExistence type="predicted"/>
<dbReference type="EMBL" id="CALNXK010000029">
    <property type="protein sequence ID" value="CAH3116327.1"/>
    <property type="molecule type" value="Genomic_DNA"/>
</dbReference>
<keyword evidence="3" id="KW-1185">Reference proteome</keyword>
<dbReference type="InterPro" id="IPR058913">
    <property type="entry name" value="Integrase_dom_put"/>
</dbReference>
<reference evidence="2 3" key="1">
    <citation type="submission" date="2022-05" db="EMBL/GenBank/DDBJ databases">
        <authorList>
            <consortium name="Genoscope - CEA"/>
            <person name="William W."/>
        </authorList>
    </citation>
    <scope>NUCLEOTIDE SEQUENCE [LARGE SCALE GENOMIC DNA]</scope>
</reference>
<evidence type="ECO:0000313" key="3">
    <source>
        <dbReference type="Proteomes" id="UP001159405"/>
    </source>
</evidence>
<accession>A0ABN8NRZ2</accession>
<gene>
    <name evidence="2" type="ORF">PLOB_00024333</name>
</gene>
<dbReference type="PANTHER" id="PTHR46791">
    <property type="entry name" value="EXPRESSED PROTEIN"/>
    <property type="match status" value="1"/>
</dbReference>
<sequence length="489" mass="55655">MAQNQLRPEQSQFLTDVRQILLDLSRRLHQDVGDDVVDYALFRLQQLSRHLARFAHAAQVYEEVQADLDMIASLLTEADRNFPCHYMGLNAGSSYSGGLGRPRMEISREQLEYLVENDISIPDIAQVLGVSVSTVKTRLQEFGISSAERKTPISDTDLDAAVQGIQRMFPNAGYRRVQSKLFLNGIKVAQRRVREAMHRTDPEGVAMRWLSITPRGVYCVSGPLALWHIDGNHKLIRIVVHGDVDGYTRIPVYLHAGTNNRGETVTDLFTRAIEEYRLPSRVRSDKGGENVGVSMYMLEHPLCGPGRGSMIVGRSVHNPRIERLWRDVYEGVLYIYYHLFYHLEECVVLDPANPSDLYILHYVFVPRINRHLSIWKGGYIHHRIRTAGSRSLMQLYILGLLRMRGSNLTVAQEMYEPQTQDEIKAYGIDWDGPLPDDPVETPDAVTVPETPNPMVPSILQEMCEQVHPLEESLNYGIDLFMQAKSFLET</sequence>
<evidence type="ECO:0000259" key="1">
    <source>
        <dbReference type="Pfam" id="PF24764"/>
    </source>
</evidence>
<protein>
    <recommendedName>
        <fullName evidence="1">Integrase core domain-containing protein</fullName>
    </recommendedName>
</protein>
<dbReference type="PANTHER" id="PTHR46791:SF5">
    <property type="entry name" value="CLR5 DOMAIN-CONTAINING PROTEIN-RELATED"/>
    <property type="match status" value="1"/>
</dbReference>
<comment type="caution">
    <text evidence="2">The sequence shown here is derived from an EMBL/GenBank/DDBJ whole genome shotgun (WGS) entry which is preliminary data.</text>
</comment>
<dbReference type="Pfam" id="PF24764">
    <property type="entry name" value="rva_4"/>
    <property type="match status" value="1"/>
</dbReference>
<organism evidence="2 3">
    <name type="scientific">Porites lobata</name>
    <dbReference type="NCBI Taxonomy" id="104759"/>
    <lineage>
        <taxon>Eukaryota</taxon>
        <taxon>Metazoa</taxon>
        <taxon>Cnidaria</taxon>
        <taxon>Anthozoa</taxon>
        <taxon>Hexacorallia</taxon>
        <taxon>Scleractinia</taxon>
        <taxon>Fungiina</taxon>
        <taxon>Poritidae</taxon>
        <taxon>Porites</taxon>
    </lineage>
</organism>
<dbReference type="SUPFAM" id="SSF53098">
    <property type="entry name" value="Ribonuclease H-like"/>
    <property type="match status" value="1"/>
</dbReference>
<evidence type="ECO:0000313" key="2">
    <source>
        <dbReference type="EMBL" id="CAH3116327.1"/>
    </source>
</evidence>
<dbReference type="InterPro" id="IPR012337">
    <property type="entry name" value="RNaseH-like_sf"/>
</dbReference>
<name>A0ABN8NRZ2_9CNID</name>
<feature type="domain" description="Integrase core" evidence="1">
    <location>
        <begin position="217"/>
        <end position="409"/>
    </location>
</feature>